<sequence length="213" mass="24484">MGMSPFTFLKPTEQHSSDKRTLLNSSAINLTFFLKFLISYGKDGGRRAAHPRARSTWQAANFVRRLQLPICFVTNNAKVFFSNVIAFEMSPETCTDYSVLSYLSFMKSLIENVKDVKELREKGILFSCLGSDEEVVKVFKEIDTHGMDYLGAFRDVKMRIEEHCNSKAKTWMAELIHTYFRSPWTATSLFATILLLCLTFLQTYYTIHPAKNN</sequence>
<gene>
    <name evidence="2" type="ORF">Salat_0970200</name>
</gene>
<keyword evidence="1" id="KW-0472">Membrane</keyword>
<keyword evidence="3" id="KW-1185">Reference proteome</keyword>
<reference evidence="2" key="2">
    <citation type="journal article" date="2024" name="Plant">
        <title>Genomic evolution and insights into agronomic trait innovations of Sesamum species.</title>
        <authorList>
            <person name="Miao H."/>
            <person name="Wang L."/>
            <person name="Qu L."/>
            <person name="Liu H."/>
            <person name="Sun Y."/>
            <person name="Le M."/>
            <person name="Wang Q."/>
            <person name="Wei S."/>
            <person name="Zheng Y."/>
            <person name="Lin W."/>
            <person name="Duan Y."/>
            <person name="Cao H."/>
            <person name="Xiong S."/>
            <person name="Wang X."/>
            <person name="Wei L."/>
            <person name="Li C."/>
            <person name="Ma Q."/>
            <person name="Ju M."/>
            <person name="Zhao R."/>
            <person name="Li G."/>
            <person name="Mu C."/>
            <person name="Tian Q."/>
            <person name="Mei H."/>
            <person name="Zhang T."/>
            <person name="Gao T."/>
            <person name="Zhang H."/>
        </authorList>
    </citation>
    <scope>NUCLEOTIDE SEQUENCE</scope>
    <source>
        <strain evidence="2">3651</strain>
    </source>
</reference>
<organism evidence="2 3">
    <name type="scientific">Sesamum alatum</name>
    <dbReference type="NCBI Taxonomy" id="300844"/>
    <lineage>
        <taxon>Eukaryota</taxon>
        <taxon>Viridiplantae</taxon>
        <taxon>Streptophyta</taxon>
        <taxon>Embryophyta</taxon>
        <taxon>Tracheophyta</taxon>
        <taxon>Spermatophyta</taxon>
        <taxon>Magnoliopsida</taxon>
        <taxon>eudicotyledons</taxon>
        <taxon>Gunneridae</taxon>
        <taxon>Pentapetalae</taxon>
        <taxon>asterids</taxon>
        <taxon>lamiids</taxon>
        <taxon>Lamiales</taxon>
        <taxon>Pedaliaceae</taxon>
        <taxon>Sesamum</taxon>
    </lineage>
</organism>
<keyword evidence="1" id="KW-1133">Transmembrane helix</keyword>
<feature type="transmembrane region" description="Helical" evidence="1">
    <location>
        <begin position="189"/>
        <end position="207"/>
    </location>
</feature>
<dbReference type="EMBL" id="JACGWO010000003">
    <property type="protein sequence ID" value="KAK4432081.1"/>
    <property type="molecule type" value="Genomic_DNA"/>
</dbReference>
<accession>A0AAE2CRP7</accession>
<keyword evidence="1" id="KW-0812">Transmembrane</keyword>
<dbReference type="Pfam" id="PF03140">
    <property type="entry name" value="DUF247"/>
    <property type="match status" value="1"/>
</dbReference>
<evidence type="ECO:0000313" key="2">
    <source>
        <dbReference type="EMBL" id="KAK4432081.1"/>
    </source>
</evidence>
<dbReference type="Proteomes" id="UP001293254">
    <property type="component" value="Unassembled WGS sequence"/>
</dbReference>
<proteinExistence type="predicted"/>
<dbReference type="InterPro" id="IPR004158">
    <property type="entry name" value="DUF247_pln"/>
</dbReference>
<evidence type="ECO:0000256" key="1">
    <source>
        <dbReference type="SAM" id="Phobius"/>
    </source>
</evidence>
<reference evidence="2" key="1">
    <citation type="submission" date="2020-06" db="EMBL/GenBank/DDBJ databases">
        <authorList>
            <person name="Li T."/>
            <person name="Hu X."/>
            <person name="Zhang T."/>
            <person name="Song X."/>
            <person name="Zhang H."/>
            <person name="Dai N."/>
            <person name="Sheng W."/>
            <person name="Hou X."/>
            <person name="Wei L."/>
        </authorList>
    </citation>
    <scope>NUCLEOTIDE SEQUENCE</scope>
    <source>
        <strain evidence="2">3651</strain>
        <tissue evidence="2">Leaf</tissue>
    </source>
</reference>
<protein>
    <submittedName>
        <fullName evidence="2">Uncharacterized protein</fullName>
    </submittedName>
</protein>
<comment type="caution">
    <text evidence="2">The sequence shown here is derived from an EMBL/GenBank/DDBJ whole genome shotgun (WGS) entry which is preliminary data.</text>
</comment>
<evidence type="ECO:0000313" key="3">
    <source>
        <dbReference type="Proteomes" id="UP001293254"/>
    </source>
</evidence>
<dbReference type="PANTHER" id="PTHR31170:SF25">
    <property type="entry name" value="BNAA09G04570D PROTEIN"/>
    <property type="match status" value="1"/>
</dbReference>
<dbReference type="AlphaFoldDB" id="A0AAE2CRP7"/>
<dbReference type="PANTHER" id="PTHR31170">
    <property type="entry name" value="BNAC04G53230D PROTEIN"/>
    <property type="match status" value="1"/>
</dbReference>
<name>A0AAE2CRP7_9LAMI</name>